<dbReference type="FunFam" id="3.40.50.300:FF:000913">
    <property type="entry name" value="ABC multidrug transporter SitT"/>
    <property type="match status" value="1"/>
</dbReference>
<evidence type="ECO:0000256" key="9">
    <source>
        <dbReference type="ARBA" id="ARBA00022989"/>
    </source>
</evidence>
<dbReference type="InterPro" id="IPR011527">
    <property type="entry name" value="ABC1_TM_dom"/>
</dbReference>
<dbReference type="InterPro" id="IPR027417">
    <property type="entry name" value="P-loop_NTPase"/>
</dbReference>
<dbReference type="GO" id="GO:0016887">
    <property type="term" value="F:ATP hydrolysis activity"/>
    <property type="evidence" value="ECO:0007669"/>
    <property type="project" value="InterPro"/>
</dbReference>
<feature type="domain" description="ABC transmembrane type-1" evidence="13">
    <location>
        <begin position="1"/>
        <end position="203"/>
    </location>
</feature>
<dbReference type="OrthoDB" id="6500128at2759"/>
<evidence type="ECO:0000313" key="15">
    <source>
        <dbReference type="Proteomes" id="UP000799778"/>
    </source>
</evidence>
<organism evidence="14 15">
    <name type="scientific">Aaosphaeria arxii CBS 175.79</name>
    <dbReference type="NCBI Taxonomy" id="1450172"/>
    <lineage>
        <taxon>Eukaryota</taxon>
        <taxon>Fungi</taxon>
        <taxon>Dikarya</taxon>
        <taxon>Ascomycota</taxon>
        <taxon>Pezizomycotina</taxon>
        <taxon>Dothideomycetes</taxon>
        <taxon>Pleosporomycetidae</taxon>
        <taxon>Pleosporales</taxon>
        <taxon>Pleosporales incertae sedis</taxon>
        <taxon>Aaosphaeria</taxon>
    </lineage>
</organism>
<protein>
    <submittedName>
        <fullName evidence="14">ABC multidrug transporter-like protein</fullName>
    </submittedName>
</protein>
<dbReference type="AlphaFoldDB" id="A0A6A5XQK2"/>
<dbReference type="InterPro" id="IPR003439">
    <property type="entry name" value="ABC_transporter-like_ATP-bd"/>
</dbReference>
<feature type="transmembrane region" description="Helical" evidence="11">
    <location>
        <begin position="730"/>
        <end position="749"/>
    </location>
</feature>
<keyword evidence="8" id="KW-0067">ATP-binding</keyword>
<dbReference type="PANTHER" id="PTHR43394">
    <property type="entry name" value="ATP-DEPENDENT PERMEASE MDL1, MITOCHONDRIAL"/>
    <property type="match status" value="1"/>
</dbReference>
<evidence type="ECO:0000256" key="8">
    <source>
        <dbReference type="ARBA" id="ARBA00022840"/>
    </source>
</evidence>
<feature type="transmembrane region" description="Helical" evidence="11">
    <location>
        <begin position="869"/>
        <end position="889"/>
    </location>
</feature>
<dbReference type="GO" id="GO:0090374">
    <property type="term" value="P:oligopeptide export from mitochondrion"/>
    <property type="evidence" value="ECO:0007669"/>
    <property type="project" value="TreeGrafter"/>
</dbReference>
<accession>A0A6A5XQK2</accession>
<name>A0A6A5XQK2_9PLEO</name>
<dbReference type="Gene3D" id="3.40.50.300">
    <property type="entry name" value="P-loop containing nucleotide triphosphate hydrolases"/>
    <property type="match status" value="2"/>
</dbReference>
<sequence>MSTKSVDDFAKLFMAIINQYVLYIIYLFMGRIILAYIATIGFRITSLRISAFIRLSYLQALLKQPISTLDALPPGQTTAIITITANSLQLGISERLSSLIQAISVIFTALIIGCIFSWELTLVTASGIVAIVTWYTVLTPVVSRKYAAVQELDRQAAGVAGETLSSIRMIAACGAEARIATRYNKLVDNAASVGKKLSPILAVQHSPESKFANVETLVVVLMSVMTMLAHINSISVPLNAASNAITAASIFFTIIDAPKPSTTGVQDEGVDLNADIVLENIHFAYPTRHDVKILNGLTLRIPHGQKTAIVGASGSGKSTTVALIQRWYELGGTDALTNYLRNGSIRIGDRPLNEIDLYWWRAQIGFVQQEPFLFNDTIFNNVKHGLVGTRWEYACTELKKDLVYNACKEAFADDFIQLLPEGYETPVGEVGIQLSGGQRQRIAIARAIVRQPKILIFDEATSALDVSSEKIVQAALDRVAENRTTIVIAHRLSTIKDADNIIIVTNGTVSQQGTHDDLLKDEKGMYWRLANAQELGQQDMPFKYDDFWDERRIRREAHFLYKESHETLVESETTAVDVTEELPPREAPHGIFRSFSMLLLEQKNNWPCYLIILLATLGAAASNPLQAFLFGSLISSFAYPVDKIGSMATFLCLMLLFVAAGVGASYFALGWITNIVSIRTVSTYRKEYFHNIITQKISFFDDPRMATGLLTARIATDPAQLQQLLGINMAMVMISLFSLVGCITIAAIFHWKFALVVIASSMPIILAGGWYRVRHEVKFESRNNDVFAESARFATEAIGAMRTVTSLTLERVICEKYKALLDDHVAKSKKEARLSCLVFAASDSSVLLCMAFALWYGGTLLANLELNSFTFLVVYLAIIQGSLAAGQWLSFGPNIAQVSAAANRIETMRLCNANRYEKVWIQYQEAKRWALPTTLLFKGADINFKNVWFKYPSRDVPVLRGFSMRIQHGQFAAIVGSSGSGKSTLISLLERFYEPQKGKIRYNGEDIASIPLDVLRKRMSLVAQEPYLFSGTIRDNVLLGKKEHEVNEDHLYQACQDAGIHEFVTSLPDGYGTEVGTGGVSLSGGQKQRISIARALIRNPAVLLLDEATSALDSTTEKEVQAVFEETGKGRTMIVIAHRLATIRNADIIFVMDQGRVVERGDHELLVKKKGIYWQMCMSQALGVS</sequence>
<dbReference type="PROSITE" id="PS50929">
    <property type="entry name" value="ABC_TM1F"/>
    <property type="match status" value="2"/>
</dbReference>
<dbReference type="InterPro" id="IPR003593">
    <property type="entry name" value="AAA+_ATPase"/>
</dbReference>
<dbReference type="SUPFAM" id="SSF52540">
    <property type="entry name" value="P-loop containing nucleoside triphosphate hydrolases"/>
    <property type="match status" value="2"/>
</dbReference>
<feature type="domain" description="ABC transporter" evidence="12">
    <location>
        <begin position="942"/>
        <end position="1179"/>
    </location>
</feature>
<dbReference type="Proteomes" id="UP000799778">
    <property type="component" value="Unassembled WGS sequence"/>
</dbReference>
<comment type="similarity">
    <text evidence="3">Belongs to the ABC transporter superfamily. ABCB family. Multidrug resistance exporter (TC 3.A.1.201) subfamily.</text>
</comment>
<evidence type="ECO:0000256" key="11">
    <source>
        <dbReference type="SAM" id="Phobius"/>
    </source>
</evidence>
<keyword evidence="15" id="KW-1185">Reference proteome</keyword>
<dbReference type="Pfam" id="PF00005">
    <property type="entry name" value="ABC_tran"/>
    <property type="match status" value="2"/>
</dbReference>
<dbReference type="GO" id="GO:0012505">
    <property type="term" value="C:endomembrane system"/>
    <property type="evidence" value="ECO:0007669"/>
    <property type="project" value="UniProtKB-SubCell"/>
</dbReference>
<dbReference type="SMART" id="SM00382">
    <property type="entry name" value="AAA"/>
    <property type="match status" value="2"/>
</dbReference>
<dbReference type="PROSITE" id="PS00211">
    <property type="entry name" value="ABC_TRANSPORTER_1"/>
    <property type="match status" value="2"/>
</dbReference>
<keyword evidence="10 11" id="KW-0472">Membrane</keyword>
<proteinExistence type="inferred from homology"/>
<dbReference type="GeneID" id="54281889"/>
<dbReference type="Pfam" id="PF00664">
    <property type="entry name" value="ABC_membrane"/>
    <property type="match status" value="2"/>
</dbReference>
<feature type="transmembrane region" description="Helical" evidence="11">
    <location>
        <begin position="836"/>
        <end position="857"/>
    </location>
</feature>
<evidence type="ECO:0000256" key="1">
    <source>
        <dbReference type="ARBA" id="ARBA00004141"/>
    </source>
</evidence>
<keyword evidence="6" id="KW-0677">Repeat</keyword>
<evidence type="ECO:0000259" key="13">
    <source>
        <dbReference type="PROSITE" id="PS50929"/>
    </source>
</evidence>
<evidence type="ECO:0000256" key="3">
    <source>
        <dbReference type="ARBA" id="ARBA00007577"/>
    </source>
</evidence>
<dbReference type="CDD" id="cd18577">
    <property type="entry name" value="ABC_6TM_Pgp_ABCB1_D1_like"/>
    <property type="match status" value="1"/>
</dbReference>
<dbReference type="RefSeq" id="XP_033383515.1">
    <property type="nucleotide sequence ID" value="XM_033524492.1"/>
</dbReference>
<dbReference type="EMBL" id="ML978070">
    <property type="protein sequence ID" value="KAF2015176.1"/>
    <property type="molecule type" value="Genomic_DNA"/>
</dbReference>
<keyword evidence="4" id="KW-0813">Transport</keyword>
<dbReference type="InterPro" id="IPR036640">
    <property type="entry name" value="ABC1_TM_sf"/>
</dbReference>
<evidence type="ECO:0000256" key="2">
    <source>
        <dbReference type="ARBA" id="ARBA00004308"/>
    </source>
</evidence>
<feature type="domain" description="ABC transporter" evidence="12">
    <location>
        <begin position="276"/>
        <end position="531"/>
    </location>
</feature>
<evidence type="ECO:0000259" key="12">
    <source>
        <dbReference type="PROSITE" id="PS50893"/>
    </source>
</evidence>
<reference evidence="14" key="1">
    <citation type="journal article" date="2020" name="Stud. Mycol.">
        <title>101 Dothideomycetes genomes: a test case for predicting lifestyles and emergence of pathogens.</title>
        <authorList>
            <person name="Haridas S."/>
            <person name="Albert R."/>
            <person name="Binder M."/>
            <person name="Bloem J."/>
            <person name="Labutti K."/>
            <person name="Salamov A."/>
            <person name="Andreopoulos B."/>
            <person name="Baker S."/>
            <person name="Barry K."/>
            <person name="Bills G."/>
            <person name="Bluhm B."/>
            <person name="Cannon C."/>
            <person name="Castanera R."/>
            <person name="Culley D."/>
            <person name="Daum C."/>
            <person name="Ezra D."/>
            <person name="Gonzalez J."/>
            <person name="Henrissat B."/>
            <person name="Kuo A."/>
            <person name="Liang C."/>
            <person name="Lipzen A."/>
            <person name="Lutzoni F."/>
            <person name="Magnuson J."/>
            <person name="Mondo S."/>
            <person name="Nolan M."/>
            <person name="Ohm R."/>
            <person name="Pangilinan J."/>
            <person name="Park H.-J."/>
            <person name="Ramirez L."/>
            <person name="Alfaro M."/>
            <person name="Sun H."/>
            <person name="Tritt A."/>
            <person name="Yoshinaga Y."/>
            <person name="Zwiers L.-H."/>
            <person name="Turgeon B."/>
            <person name="Goodwin S."/>
            <person name="Spatafora J."/>
            <person name="Crous P."/>
            <person name="Grigoriev I."/>
        </authorList>
    </citation>
    <scope>NUCLEOTIDE SEQUENCE</scope>
    <source>
        <strain evidence="14">CBS 175.79</strain>
    </source>
</reference>
<dbReference type="FunFam" id="3.40.50.300:FF:001530">
    <property type="entry name" value="ABC multidrug transporter (Eurofung)"/>
    <property type="match status" value="1"/>
</dbReference>
<dbReference type="GO" id="GO:0005743">
    <property type="term" value="C:mitochondrial inner membrane"/>
    <property type="evidence" value="ECO:0007669"/>
    <property type="project" value="TreeGrafter"/>
</dbReference>
<dbReference type="InterPro" id="IPR017871">
    <property type="entry name" value="ABC_transporter-like_CS"/>
</dbReference>
<feature type="transmembrane region" description="Helical" evidence="11">
    <location>
        <begin position="99"/>
        <end position="118"/>
    </location>
</feature>
<evidence type="ECO:0000256" key="7">
    <source>
        <dbReference type="ARBA" id="ARBA00022741"/>
    </source>
</evidence>
<dbReference type="GO" id="GO:0015421">
    <property type="term" value="F:ABC-type oligopeptide transporter activity"/>
    <property type="evidence" value="ECO:0007669"/>
    <property type="project" value="TreeGrafter"/>
</dbReference>
<feature type="transmembrane region" description="Helical" evidence="11">
    <location>
        <begin position="647"/>
        <end position="669"/>
    </location>
</feature>
<feature type="domain" description="ABC transmembrane type-1" evidence="13">
    <location>
        <begin position="610"/>
        <end position="897"/>
    </location>
</feature>
<dbReference type="Gene3D" id="1.20.1560.10">
    <property type="entry name" value="ABC transporter type 1, transmembrane domain"/>
    <property type="match status" value="1"/>
</dbReference>
<dbReference type="InterPro" id="IPR039421">
    <property type="entry name" value="Type_1_exporter"/>
</dbReference>
<dbReference type="SUPFAM" id="SSF90123">
    <property type="entry name" value="ABC transporter transmembrane region"/>
    <property type="match status" value="2"/>
</dbReference>
<feature type="transmembrane region" description="Helical" evidence="11">
    <location>
        <begin position="20"/>
        <end position="44"/>
    </location>
</feature>
<dbReference type="GO" id="GO:0005524">
    <property type="term" value="F:ATP binding"/>
    <property type="evidence" value="ECO:0007669"/>
    <property type="project" value="UniProtKB-KW"/>
</dbReference>
<evidence type="ECO:0000313" key="14">
    <source>
        <dbReference type="EMBL" id="KAF2015176.1"/>
    </source>
</evidence>
<feature type="transmembrane region" description="Helical" evidence="11">
    <location>
        <begin position="606"/>
        <end position="627"/>
    </location>
</feature>
<keyword evidence="7" id="KW-0547">Nucleotide-binding</keyword>
<dbReference type="PROSITE" id="PS50893">
    <property type="entry name" value="ABC_TRANSPORTER_2"/>
    <property type="match status" value="2"/>
</dbReference>
<keyword evidence="5 11" id="KW-0812">Transmembrane</keyword>
<evidence type="ECO:0000256" key="10">
    <source>
        <dbReference type="ARBA" id="ARBA00023136"/>
    </source>
</evidence>
<evidence type="ECO:0000256" key="5">
    <source>
        <dbReference type="ARBA" id="ARBA00022692"/>
    </source>
</evidence>
<gene>
    <name evidence="14" type="ORF">BU24DRAFT_372102</name>
</gene>
<comment type="subcellular location">
    <subcellularLocation>
        <location evidence="2">Endomembrane system</location>
    </subcellularLocation>
    <subcellularLocation>
        <location evidence="1">Membrane</location>
        <topology evidence="1">Multi-pass membrane protein</topology>
    </subcellularLocation>
</comment>
<keyword evidence="9 11" id="KW-1133">Transmembrane helix</keyword>
<dbReference type="CDD" id="cd18578">
    <property type="entry name" value="ABC_6TM_Pgp_ABCB1_D2_like"/>
    <property type="match status" value="1"/>
</dbReference>
<feature type="transmembrane region" description="Helical" evidence="11">
    <location>
        <begin position="755"/>
        <end position="773"/>
    </location>
</feature>
<evidence type="ECO:0000256" key="6">
    <source>
        <dbReference type="ARBA" id="ARBA00022737"/>
    </source>
</evidence>
<feature type="transmembrane region" description="Helical" evidence="11">
    <location>
        <begin position="124"/>
        <end position="142"/>
    </location>
</feature>
<dbReference type="PANTHER" id="PTHR43394:SF11">
    <property type="entry name" value="ATP-BINDING CASSETTE TRANSPORTER"/>
    <property type="match status" value="1"/>
</dbReference>
<evidence type="ECO:0000256" key="4">
    <source>
        <dbReference type="ARBA" id="ARBA00022448"/>
    </source>
</evidence>